<feature type="domain" description="L-asparaginase N-terminal" evidence="9">
    <location>
        <begin position="58"/>
        <end position="241"/>
    </location>
</feature>
<feature type="active site" evidence="7">
    <location>
        <position position="67"/>
    </location>
</feature>
<dbReference type="eggNOG" id="COG0252">
    <property type="taxonomic scope" value="Bacteria"/>
</dbReference>
<dbReference type="NCBIfam" id="TIGR00519">
    <property type="entry name" value="asnASE_I"/>
    <property type="match status" value="1"/>
</dbReference>
<evidence type="ECO:0000256" key="5">
    <source>
        <dbReference type="PIRSR" id="PIRSR001220-1"/>
    </source>
</evidence>
<dbReference type="InterPro" id="IPR027475">
    <property type="entry name" value="Asparaginase/glutaminase_AS2"/>
</dbReference>
<comment type="similarity">
    <text evidence="1">Belongs to the asparaginase 1 family.</text>
</comment>
<evidence type="ECO:0000259" key="9">
    <source>
        <dbReference type="Pfam" id="PF00710"/>
    </source>
</evidence>
<evidence type="ECO:0000256" key="2">
    <source>
        <dbReference type="ARBA" id="ARBA00012920"/>
    </source>
</evidence>
<evidence type="ECO:0000256" key="1">
    <source>
        <dbReference type="ARBA" id="ARBA00010518"/>
    </source>
</evidence>
<dbReference type="Proteomes" id="UP000003803">
    <property type="component" value="Unassembled WGS sequence"/>
</dbReference>
<dbReference type="EMBL" id="ABGD02000034">
    <property type="protein sequence ID" value="EDS09085.1"/>
    <property type="molecule type" value="Genomic_DNA"/>
</dbReference>
<dbReference type="AlphaFoldDB" id="B0PHW7"/>
<evidence type="ECO:0000259" key="10">
    <source>
        <dbReference type="Pfam" id="PF17763"/>
    </source>
</evidence>
<keyword evidence="3" id="KW-0378">Hydrolase</keyword>
<feature type="domain" description="Asparaginase/glutaminase C-terminal" evidence="10">
    <location>
        <begin position="258"/>
        <end position="374"/>
    </location>
</feature>
<dbReference type="InterPro" id="IPR041725">
    <property type="entry name" value="L-asparaginase_I"/>
</dbReference>
<evidence type="ECO:0000256" key="6">
    <source>
        <dbReference type="PIRSR" id="PIRSR001220-2"/>
    </source>
</evidence>
<dbReference type="GO" id="GO:0016740">
    <property type="term" value="F:transferase activity"/>
    <property type="evidence" value="ECO:0007669"/>
    <property type="project" value="UniProtKB-KW"/>
</dbReference>
<reference evidence="11" key="1">
    <citation type="submission" date="2007-11" db="EMBL/GenBank/DDBJ databases">
        <authorList>
            <person name="Fulton L."/>
            <person name="Clifton S."/>
            <person name="Fulton B."/>
            <person name="Xu J."/>
            <person name="Minx P."/>
            <person name="Pepin K.H."/>
            <person name="Johnson M."/>
            <person name="Thiruvilangam P."/>
            <person name="Bhonagiri V."/>
            <person name="Nash W.E."/>
            <person name="Mardis E.R."/>
            <person name="Wilson R.K."/>
        </authorList>
    </citation>
    <scope>NUCLEOTIDE SEQUENCE [LARGE SCALE GENOMIC DNA]</scope>
    <source>
        <strain evidence="11">DSM 17241</strain>
    </source>
</reference>
<dbReference type="PANTHER" id="PTHR11707">
    <property type="entry name" value="L-ASPARAGINASE"/>
    <property type="match status" value="1"/>
</dbReference>
<dbReference type="GO" id="GO:0006520">
    <property type="term" value="P:amino acid metabolic process"/>
    <property type="evidence" value="ECO:0007669"/>
    <property type="project" value="InterPro"/>
</dbReference>
<dbReference type="InterPro" id="IPR006033">
    <property type="entry name" value="AsnA_fam"/>
</dbReference>
<dbReference type="EC" id="3.5.1.1" evidence="2"/>
<name>B0PHW7_9FIRM</name>
<dbReference type="PANTHER" id="PTHR11707:SF28">
    <property type="entry name" value="60 KDA LYSOPHOSPHOLIPASE"/>
    <property type="match status" value="1"/>
</dbReference>
<organism evidence="11 12">
    <name type="scientific">Anaerotruncus colihominis DSM 17241</name>
    <dbReference type="NCBI Taxonomy" id="445972"/>
    <lineage>
        <taxon>Bacteria</taxon>
        <taxon>Bacillati</taxon>
        <taxon>Bacillota</taxon>
        <taxon>Clostridia</taxon>
        <taxon>Eubacteriales</taxon>
        <taxon>Oscillospiraceae</taxon>
        <taxon>Anaerotruncus</taxon>
    </lineage>
</organism>
<dbReference type="Gene3D" id="3.40.50.1170">
    <property type="entry name" value="L-asparaginase, N-terminal domain"/>
    <property type="match status" value="1"/>
</dbReference>
<dbReference type="InterPro" id="IPR006034">
    <property type="entry name" value="Asparaginase/glutaminase-like"/>
</dbReference>
<dbReference type="InterPro" id="IPR040919">
    <property type="entry name" value="Asparaginase_C"/>
</dbReference>
<dbReference type="STRING" id="169435.ERS852551_01149"/>
<dbReference type="CDD" id="cd08963">
    <property type="entry name" value="L-asparaginase_I"/>
    <property type="match status" value="1"/>
</dbReference>
<protein>
    <recommendedName>
        <fullName evidence="2">asparaginase</fullName>
        <ecNumber evidence="2">3.5.1.1</ecNumber>
    </recommendedName>
</protein>
<comment type="catalytic activity">
    <reaction evidence="4">
        <text>L-asparagine + H2O = L-aspartate + NH4(+)</text>
        <dbReference type="Rhea" id="RHEA:21016"/>
        <dbReference type="ChEBI" id="CHEBI:15377"/>
        <dbReference type="ChEBI" id="CHEBI:28938"/>
        <dbReference type="ChEBI" id="CHEBI:29991"/>
        <dbReference type="ChEBI" id="CHEBI:58048"/>
        <dbReference type="EC" id="3.5.1.1"/>
    </reaction>
</comment>
<evidence type="ECO:0000313" key="12">
    <source>
        <dbReference type="Proteomes" id="UP000003803"/>
    </source>
</evidence>
<dbReference type="SMART" id="SM00870">
    <property type="entry name" value="Asparaginase"/>
    <property type="match status" value="1"/>
</dbReference>
<feature type="binding site" evidence="6">
    <location>
        <position position="109"/>
    </location>
    <ligand>
        <name>substrate</name>
    </ligand>
</feature>
<dbReference type="Pfam" id="PF00710">
    <property type="entry name" value="Asparaginase"/>
    <property type="match status" value="1"/>
</dbReference>
<dbReference type="InterPro" id="IPR037152">
    <property type="entry name" value="L-asparaginase_N_sf"/>
</dbReference>
<dbReference type="PRINTS" id="PR00139">
    <property type="entry name" value="ASNGLNASE"/>
</dbReference>
<comment type="caution">
    <text evidence="11">The sequence shown here is derived from an EMBL/GenBank/DDBJ whole genome shotgun (WGS) entry which is preliminary data.</text>
</comment>
<dbReference type="GO" id="GO:0004067">
    <property type="term" value="F:asparaginase activity"/>
    <property type="evidence" value="ECO:0007669"/>
    <property type="project" value="UniProtKB-UniRule"/>
</dbReference>
<dbReference type="InterPro" id="IPR036152">
    <property type="entry name" value="Asp/glu_Ase-like_sf"/>
</dbReference>
<dbReference type="SFLD" id="SFLDS00057">
    <property type="entry name" value="Glutaminase/Asparaginase"/>
    <property type="match status" value="1"/>
</dbReference>
<dbReference type="PROSITE" id="PS00144">
    <property type="entry name" value="ASN_GLN_ASE_1"/>
    <property type="match status" value="1"/>
</dbReference>
<evidence type="ECO:0000256" key="4">
    <source>
        <dbReference type="ARBA" id="ARBA00049366"/>
    </source>
</evidence>
<feature type="active site" evidence="8">
    <location>
        <position position="140"/>
    </location>
</feature>
<dbReference type="PIRSF" id="PIRSF500176">
    <property type="entry name" value="L_ASNase"/>
    <property type="match status" value="1"/>
</dbReference>
<evidence type="ECO:0000256" key="3">
    <source>
        <dbReference type="ARBA" id="ARBA00022801"/>
    </source>
</evidence>
<keyword evidence="12" id="KW-1185">Reference proteome</keyword>
<feature type="active site" description="O-isoaspartyl threonine intermediate" evidence="5">
    <location>
        <position position="67"/>
    </location>
</feature>
<dbReference type="SUPFAM" id="SSF53774">
    <property type="entry name" value="Glutaminase/Asparaginase"/>
    <property type="match status" value="1"/>
</dbReference>
<evidence type="ECO:0000256" key="8">
    <source>
        <dbReference type="PROSITE-ProRule" id="PRU10100"/>
    </source>
</evidence>
<gene>
    <name evidence="11" type="ORF">ANACOL_04411</name>
</gene>
<proteinExistence type="inferred from homology"/>
<dbReference type="Gene3D" id="3.40.50.40">
    <property type="match status" value="1"/>
</dbReference>
<dbReference type="FunFam" id="3.40.50.1170:FF:000001">
    <property type="entry name" value="L-asparaginase 2"/>
    <property type="match status" value="1"/>
</dbReference>
<sequence>MLHYHKSGWQAGKSLPLWYHTRIAVMIPLYDWPDHGRAGSNPRVMDDRREWSETQMKRILLLATGGTIASRAGQDGLEPQPAPPELLHALDELSVYYNLTYRALMSLDSSNIQAEEWQQIARSVYDALPEYDGVIITHGTDTMAYTASMLSFMLQNLNKGVILTGSQIPIGMPLSDARSNLETALAAIDSGVCGVHIAFNHKIIGGCRAVKVRTMGFDAFESVNSPDCGEILSNGVRLYNRRGRPSGPVRLCDALCNDVFLLKLIPGTNPRIFDSLLELRYRGVVIEAFGAGGMHYIRRDLSAQVRRLVENGVAVVTCSQCLYDGSDFSIYEAGRRILGTGVIESRDMTTESAVTKLMWALGQTDRLDEVRRIFETDYAGEITL</sequence>
<dbReference type="PROSITE" id="PS51732">
    <property type="entry name" value="ASN_GLN_ASE_3"/>
    <property type="match status" value="1"/>
</dbReference>
<accession>B0PHW7</accession>
<evidence type="ECO:0000313" key="11">
    <source>
        <dbReference type="EMBL" id="EDS09085.1"/>
    </source>
</evidence>
<reference evidence="11" key="2">
    <citation type="submission" date="2013-09" db="EMBL/GenBank/DDBJ databases">
        <title>Draft genome sequence of Anaerotruncus colihominis(DSM 17241).</title>
        <authorList>
            <person name="Sudarsanam P."/>
            <person name="Ley R."/>
            <person name="Guruge J."/>
            <person name="Turnbaugh P.J."/>
            <person name="Mahowald M."/>
            <person name="Liep D."/>
            <person name="Gordon J."/>
        </authorList>
    </citation>
    <scope>NUCLEOTIDE SEQUENCE</scope>
    <source>
        <strain evidence="11">DSM 17241</strain>
    </source>
</reference>
<dbReference type="HOGENOM" id="CLU_019134_2_3_9"/>
<feature type="binding site" evidence="6">
    <location>
        <begin position="140"/>
        <end position="141"/>
    </location>
    <ligand>
        <name>substrate</name>
    </ligand>
</feature>
<dbReference type="PIRSF" id="PIRSF001220">
    <property type="entry name" value="L-ASNase_gatD"/>
    <property type="match status" value="1"/>
</dbReference>
<dbReference type="Pfam" id="PF17763">
    <property type="entry name" value="Asparaginase_C"/>
    <property type="match status" value="1"/>
</dbReference>
<evidence type="ECO:0000256" key="7">
    <source>
        <dbReference type="PROSITE-ProRule" id="PRU10099"/>
    </source>
</evidence>
<dbReference type="PROSITE" id="PS00917">
    <property type="entry name" value="ASN_GLN_ASE_2"/>
    <property type="match status" value="1"/>
</dbReference>
<dbReference type="InterPro" id="IPR027473">
    <property type="entry name" value="L-asparaginase_C"/>
</dbReference>
<dbReference type="InterPro" id="IPR027474">
    <property type="entry name" value="L-asparaginase_N"/>
</dbReference>
<dbReference type="InterPro" id="IPR020827">
    <property type="entry name" value="Asparaginase/glutaminase_AS1"/>
</dbReference>